<dbReference type="CDD" id="cd07821">
    <property type="entry name" value="PYR_PYL_RCAR_like"/>
    <property type="match status" value="1"/>
</dbReference>
<gene>
    <name evidence="1" type="ORF">SAMN05216258_103145</name>
</gene>
<reference evidence="1 2" key="1">
    <citation type="submission" date="2016-10" db="EMBL/GenBank/DDBJ databases">
        <authorList>
            <person name="de Groot N.N."/>
        </authorList>
    </citation>
    <scope>NUCLEOTIDE SEQUENCE [LARGE SCALE GENOMIC DNA]</scope>
    <source>
        <strain evidence="1 2">CGMCC 1.11030</strain>
    </source>
</reference>
<dbReference type="Proteomes" id="UP000199377">
    <property type="component" value="Unassembled WGS sequence"/>
</dbReference>
<organism evidence="1 2">
    <name type="scientific">Albimonas pacifica</name>
    <dbReference type="NCBI Taxonomy" id="1114924"/>
    <lineage>
        <taxon>Bacteria</taxon>
        <taxon>Pseudomonadati</taxon>
        <taxon>Pseudomonadota</taxon>
        <taxon>Alphaproteobacteria</taxon>
        <taxon>Rhodobacterales</taxon>
        <taxon>Paracoccaceae</taxon>
        <taxon>Albimonas</taxon>
    </lineage>
</organism>
<dbReference type="RefSeq" id="WP_177236164.1">
    <property type="nucleotide sequence ID" value="NZ_FOQH01000003.1"/>
</dbReference>
<proteinExistence type="predicted"/>
<dbReference type="Gene3D" id="3.30.530.20">
    <property type="match status" value="1"/>
</dbReference>
<name>A0A1I3E343_9RHOB</name>
<evidence type="ECO:0000313" key="1">
    <source>
        <dbReference type="EMBL" id="SFH93111.1"/>
    </source>
</evidence>
<dbReference type="InterPro" id="IPR023393">
    <property type="entry name" value="START-like_dom_sf"/>
</dbReference>
<dbReference type="PANTHER" id="PTHR39332">
    <property type="entry name" value="BLL4707 PROTEIN"/>
    <property type="match status" value="1"/>
</dbReference>
<dbReference type="InterPro" id="IPR019587">
    <property type="entry name" value="Polyketide_cyclase/dehydratase"/>
</dbReference>
<sequence>MEHHHKTDRVERWLDLPVPAAEVWALIGDFFRLDLWHPGVESSEKVELEGELYRHVRAKGGATFLEKLEEQGDRLQRYSIAESGLPVENYLATLTCFDREEPGATGCRVYWSASFDSESPKADEIIAGIFESGLRGLRERFGG</sequence>
<dbReference type="EMBL" id="FOQH01000003">
    <property type="protein sequence ID" value="SFH93111.1"/>
    <property type="molecule type" value="Genomic_DNA"/>
</dbReference>
<dbReference type="AlphaFoldDB" id="A0A1I3E343"/>
<dbReference type="STRING" id="1114924.SAMN05216258_103145"/>
<dbReference type="SUPFAM" id="SSF55961">
    <property type="entry name" value="Bet v1-like"/>
    <property type="match status" value="1"/>
</dbReference>
<dbReference type="PANTHER" id="PTHR39332:SF7">
    <property type="entry name" value="SRPBCC FAMILY PROTEIN"/>
    <property type="match status" value="1"/>
</dbReference>
<accession>A0A1I3E343</accession>
<protein>
    <submittedName>
        <fullName evidence="1">Carbon monoxide dehydrogenase subunit G</fullName>
    </submittedName>
</protein>
<dbReference type="Pfam" id="PF10604">
    <property type="entry name" value="Polyketide_cyc2"/>
    <property type="match status" value="1"/>
</dbReference>
<evidence type="ECO:0000313" key="2">
    <source>
        <dbReference type="Proteomes" id="UP000199377"/>
    </source>
</evidence>
<keyword evidence="2" id="KW-1185">Reference proteome</keyword>